<protein>
    <submittedName>
        <fullName evidence="1">Uncharacterized protein</fullName>
    </submittedName>
</protein>
<sequence length="41" mass="4814">MTINNDPKIAIPNITNEKNLLMQYILAFRIKYAGRLKCFKD</sequence>
<evidence type="ECO:0000313" key="1">
    <source>
        <dbReference type="EMBL" id="SPS06363.1"/>
    </source>
</evidence>
<dbReference type="AlphaFoldDB" id="A0A2X0QVW9"/>
<accession>A0A2X0QVW9</accession>
<proteinExistence type="predicted"/>
<name>A0A2X0QVW9_9PROT</name>
<reference evidence="1" key="1">
    <citation type="submission" date="2018-05" db="EMBL/GenBank/DDBJ databases">
        <authorList>
            <person name="Lanie J.A."/>
            <person name="Ng W.-L."/>
            <person name="Kazmierczak K.M."/>
            <person name="Andrzejewski T.M."/>
            <person name="Davidsen T.M."/>
            <person name="Wayne K.J."/>
            <person name="Tettelin H."/>
            <person name="Glass J.I."/>
            <person name="Rusch D."/>
            <person name="Podicherti R."/>
            <person name="Tsui H.-C.T."/>
            <person name="Winkler M.E."/>
        </authorList>
    </citation>
    <scope>NUCLEOTIDE SEQUENCE</scope>
    <source>
        <strain evidence="1">KNB</strain>
    </source>
</reference>
<organism evidence="1">
    <name type="scientific">Candidatus Nitrotoga fabula</name>
    <dbReference type="NCBI Taxonomy" id="2182327"/>
    <lineage>
        <taxon>Bacteria</taxon>
        <taxon>Pseudomonadati</taxon>
        <taxon>Pseudomonadota</taxon>
        <taxon>Betaproteobacteria</taxon>
        <taxon>Nitrosomonadales</taxon>
        <taxon>Gallionellaceae</taxon>
        <taxon>Candidatus Nitrotoga</taxon>
    </lineage>
</organism>
<dbReference type="EMBL" id="LS423452">
    <property type="protein sequence ID" value="SPS06363.1"/>
    <property type="molecule type" value="Genomic_DNA"/>
</dbReference>
<gene>
    <name evidence="1" type="ORF">NITFAB_1953</name>
</gene>